<dbReference type="InterPro" id="IPR037401">
    <property type="entry name" value="SnoaL-like"/>
</dbReference>
<proteinExistence type="predicted"/>
<organism evidence="2 3">
    <name type="scientific">Leeia speluncae</name>
    <dbReference type="NCBI Taxonomy" id="2884804"/>
    <lineage>
        <taxon>Bacteria</taxon>
        <taxon>Pseudomonadati</taxon>
        <taxon>Pseudomonadota</taxon>
        <taxon>Betaproteobacteria</taxon>
        <taxon>Neisseriales</taxon>
        <taxon>Leeiaceae</taxon>
        <taxon>Leeia</taxon>
    </lineage>
</organism>
<dbReference type="RefSeq" id="WP_227180495.1">
    <property type="nucleotide sequence ID" value="NZ_JAJBZT010000004.1"/>
</dbReference>
<reference evidence="2" key="1">
    <citation type="submission" date="2021-10" db="EMBL/GenBank/DDBJ databases">
        <title>The complete genome sequence of Leeia sp. TBRC 13508.</title>
        <authorList>
            <person name="Charoenyingcharoen P."/>
            <person name="Yukphan P."/>
        </authorList>
    </citation>
    <scope>NUCLEOTIDE SEQUENCE</scope>
    <source>
        <strain evidence="2">TBRC 13508</strain>
    </source>
</reference>
<feature type="domain" description="SnoaL-like" evidence="1">
    <location>
        <begin position="10"/>
        <end position="103"/>
    </location>
</feature>
<evidence type="ECO:0000313" key="2">
    <source>
        <dbReference type="EMBL" id="MCB6183717.1"/>
    </source>
</evidence>
<dbReference type="EMBL" id="JAJBZT010000004">
    <property type="protein sequence ID" value="MCB6183717.1"/>
    <property type="molecule type" value="Genomic_DNA"/>
</dbReference>
<evidence type="ECO:0000259" key="1">
    <source>
        <dbReference type="Pfam" id="PF12680"/>
    </source>
</evidence>
<gene>
    <name evidence="2" type="ORF">LIN78_09155</name>
</gene>
<dbReference type="Gene3D" id="3.10.450.50">
    <property type="match status" value="1"/>
</dbReference>
<protein>
    <submittedName>
        <fullName evidence="2">Nuclear transport factor 2 family protein</fullName>
    </submittedName>
</protein>
<dbReference type="Pfam" id="PF12680">
    <property type="entry name" value="SnoaL_2"/>
    <property type="match status" value="1"/>
</dbReference>
<evidence type="ECO:0000313" key="3">
    <source>
        <dbReference type="Proteomes" id="UP001165395"/>
    </source>
</evidence>
<keyword evidence="3" id="KW-1185">Reference proteome</keyword>
<dbReference type="SUPFAM" id="SSF54427">
    <property type="entry name" value="NTF2-like"/>
    <property type="match status" value="1"/>
</dbReference>
<dbReference type="InterPro" id="IPR032710">
    <property type="entry name" value="NTF2-like_dom_sf"/>
</dbReference>
<comment type="caution">
    <text evidence="2">The sequence shown here is derived from an EMBL/GenBank/DDBJ whole genome shotgun (WGS) entry which is preliminary data.</text>
</comment>
<dbReference type="Proteomes" id="UP001165395">
    <property type="component" value="Unassembled WGS sequence"/>
</dbReference>
<sequence>MSSVESLCVKYLAALNAGDLEGVLALFATDGTVSSPLYGQMKAVDFYASLFEDTGASDTRLLNVFPQSIQKPAVALHFAYGWTLANGEQVTFECVDVFDLTEDRERFQHLSIIYDTAPLRAAFYRSSGRPVEHQVGQ</sequence>
<name>A0ABS8D6E5_9NEIS</name>
<accession>A0ABS8D6E5</accession>